<dbReference type="EMBL" id="LNYI01000062">
    <property type="protein sequence ID" value="KTD18533.1"/>
    <property type="molecule type" value="Genomic_DNA"/>
</dbReference>
<dbReference type="AlphaFoldDB" id="A0A0W0VEG7"/>
<protein>
    <submittedName>
        <fullName evidence="2">Uncharacterized protein</fullName>
    </submittedName>
</protein>
<sequence>MKTYQNPQPYAVDRVSKLKDKPNNLEGSKHKKGIGTLDQKTSKEIFKRESEEQAWKDVLEKHGITFQ</sequence>
<dbReference type="OrthoDB" id="5639121at2"/>
<organism evidence="2 3">
    <name type="scientific">Legionella lansingensis</name>
    <dbReference type="NCBI Taxonomy" id="45067"/>
    <lineage>
        <taxon>Bacteria</taxon>
        <taxon>Pseudomonadati</taxon>
        <taxon>Pseudomonadota</taxon>
        <taxon>Gammaproteobacteria</taxon>
        <taxon>Legionellales</taxon>
        <taxon>Legionellaceae</taxon>
        <taxon>Legionella</taxon>
    </lineage>
</organism>
<evidence type="ECO:0000313" key="3">
    <source>
        <dbReference type="Proteomes" id="UP000054869"/>
    </source>
</evidence>
<keyword evidence="3" id="KW-1185">Reference proteome</keyword>
<dbReference type="eggNOG" id="ENOG5031EMV">
    <property type="taxonomic scope" value="Bacteria"/>
</dbReference>
<reference evidence="2 3" key="1">
    <citation type="submission" date="2015-11" db="EMBL/GenBank/DDBJ databases">
        <title>Genomic analysis of 38 Legionella species identifies large and diverse effector repertoires.</title>
        <authorList>
            <person name="Burstein D."/>
            <person name="Amaro F."/>
            <person name="Zusman T."/>
            <person name="Lifshitz Z."/>
            <person name="Cohen O."/>
            <person name="Gilbert J.A."/>
            <person name="Pupko T."/>
            <person name="Shuman H.A."/>
            <person name="Segal G."/>
        </authorList>
    </citation>
    <scope>NUCLEOTIDE SEQUENCE [LARGE SCALE GENOMIC DNA]</scope>
    <source>
        <strain evidence="2 3">ATCC 49751</strain>
    </source>
</reference>
<gene>
    <name evidence="2" type="ORF">Llan_2520</name>
</gene>
<feature type="compositionally biased region" description="Basic and acidic residues" evidence="1">
    <location>
        <begin position="14"/>
        <end position="23"/>
    </location>
</feature>
<evidence type="ECO:0000256" key="1">
    <source>
        <dbReference type="SAM" id="MobiDB-lite"/>
    </source>
</evidence>
<proteinExistence type="predicted"/>
<dbReference type="Proteomes" id="UP000054869">
    <property type="component" value="Unassembled WGS sequence"/>
</dbReference>
<evidence type="ECO:0000313" key="2">
    <source>
        <dbReference type="EMBL" id="KTD18533.1"/>
    </source>
</evidence>
<dbReference type="PATRIC" id="fig|45067.4.peg.2650"/>
<feature type="region of interest" description="Disordered" evidence="1">
    <location>
        <begin position="1"/>
        <end position="40"/>
    </location>
</feature>
<name>A0A0W0VEG7_9GAMM</name>
<dbReference type="RefSeq" id="WP_028374168.1">
    <property type="nucleotide sequence ID" value="NZ_CAAAJD010000047.1"/>
</dbReference>
<accession>A0A0W0VEG7</accession>
<comment type="caution">
    <text evidence="2">The sequence shown here is derived from an EMBL/GenBank/DDBJ whole genome shotgun (WGS) entry which is preliminary data.</text>
</comment>